<evidence type="ECO:0000313" key="4">
    <source>
        <dbReference type="EMBL" id="MBE1505098.1"/>
    </source>
</evidence>
<keyword evidence="1 4" id="KW-0489">Methyltransferase</keyword>
<dbReference type="PANTHER" id="PTHR44942">
    <property type="entry name" value="METHYLTRANSF_11 DOMAIN-CONTAINING PROTEIN"/>
    <property type="match status" value="1"/>
</dbReference>
<gene>
    <name evidence="4" type="ORF">H4W29_002279</name>
</gene>
<proteinExistence type="predicted"/>
<dbReference type="Pfam" id="PF13649">
    <property type="entry name" value="Methyltransf_25"/>
    <property type="match status" value="1"/>
</dbReference>
<dbReference type="InterPro" id="IPR041698">
    <property type="entry name" value="Methyltransf_25"/>
</dbReference>
<evidence type="ECO:0000313" key="5">
    <source>
        <dbReference type="Proteomes" id="UP000620262"/>
    </source>
</evidence>
<organism evidence="4 5">
    <name type="scientific">Rhizobium viscosum</name>
    <name type="common">Arthrobacter viscosus</name>
    <dbReference type="NCBI Taxonomy" id="1673"/>
    <lineage>
        <taxon>Bacteria</taxon>
        <taxon>Pseudomonadati</taxon>
        <taxon>Pseudomonadota</taxon>
        <taxon>Alphaproteobacteria</taxon>
        <taxon>Hyphomicrobiales</taxon>
        <taxon>Rhizobiaceae</taxon>
        <taxon>Rhizobium/Agrobacterium group</taxon>
        <taxon>Rhizobium</taxon>
    </lineage>
</organism>
<protein>
    <submittedName>
        <fullName evidence="4">SAM-dependent methyltransferase</fullName>
    </submittedName>
</protein>
<name>A0ABR9IPI6_RHIVS</name>
<dbReference type="RefSeq" id="WP_192729012.1">
    <property type="nucleotide sequence ID" value="NZ_BAAAVL010000007.1"/>
</dbReference>
<dbReference type="EMBL" id="JADBEC010000001">
    <property type="protein sequence ID" value="MBE1505098.1"/>
    <property type="molecule type" value="Genomic_DNA"/>
</dbReference>
<comment type="caution">
    <text evidence="4">The sequence shown here is derived from an EMBL/GenBank/DDBJ whole genome shotgun (WGS) entry which is preliminary data.</text>
</comment>
<dbReference type="Gene3D" id="3.40.50.150">
    <property type="entry name" value="Vaccinia Virus protein VP39"/>
    <property type="match status" value="1"/>
</dbReference>
<sequence length="264" mass="29100">MTIVPYEARRFRTTAVYYSRFRVPYPDRLIERVAERTGLKPGDRVLDLGCGPGPLGVAFARLAGADVIGVDPEPEMLDAARENAAEAAVNIRLIQGSSYDLDPDLAPLKLAVLGRSFHWMDRPATLAALDKLIDPDGAVVLFSDRHIAATPDWRDVLHQLSETYSPEKSAERKRRRAQEFGAHEAVLLRSPFRNLERIGIVNERVIGTEDIVGRAFSMSATSPQALGDKTEEFEAAFRSELAALSPDGTFTEIVEGHAMIASRD</sequence>
<dbReference type="InterPro" id="IPR029063">
    <property type="entry name" value="SAM-dependent_MTases_sf"/>
</dbReference>
<dbReference type="GO" id="GO:0032259">
    <property type="term" value="P:methylation"/>
    <property type="evidence" value="ECO:0007669"/>
    <property type="project" value="UniProtKB-KW"/>
</dbReference>
<dbReference type="GO" id="GO:0008168">
    <property type="term" value="F:methyltransferase activity"/>
    <property type="evidence" value="ECO:0007669"/>
    <property type="project" value="UniProtKB-KW"/>
</dbReference>
<dbReference type="PANTHER" id="PTHR44942:SF4">
    <property type="entry name" value="METHYLTRANSFERASE TYPE 11 DOMAIN-CONTAINING PROTEIN"/>
    <property type="match status" value="1"/>
</dbReference>
<reference evidence="4 5" key="1">
    <citation type="submission" date="2020-10" db="EMBL/GenBank/DDBJ databases">
        <title>Sequencing the genomes of 1000 actinobacteria strains.</title>
        <authorList>
            <person name="Klenk H.-P."/>
        </authorList>
    </citation>
    <scope>NUCLEOTIDE SEQUENCE [LARGE SCALE GENOMIC DNA]</scope>
    <source>
        <strain evidence="4 5">DSM 7307</strain>
    </source>
</reference>
<dbReference type="CDD" id="cd02440">
    <property type="entry name" value="AdoMet_MTases"/>
    <property type="match status" value="1"/>
</dbReference>
<evidence type="ECO:0000259" key="3">
    <source>
        <dbReference type="Pfam" id="PF13649"/>
    </source>
</evidence>
<dbReference type="Proteomes" id="UP000620262">
    <property type="component" value="Unassembled WGS sequence"/>
</dbReference>
<dbReference type="InterPro" id="IPR051052">
    <property type="entry name" value="Diverse_substrate_MTase"/>
</dbReference>
<evidence type="ECO:0000256" key="1">
    <source>
        <dbReference type="ARBA" id="ARBA00022603"/>
    </source>
</evidence>
<evidence type="ECO:0000256" key="2">
    <source>
        <dbReference type="ARBA" id="ARBA00022679"/>
    </source>
</evidence>
<feature type="domain" description="Methyltransferase" evidence="3">
    <location>
        <begin position="45"/>
        <end position="137"/>
    </location>
</feature>
<dbReference type="SUPFAM" id="SSF53335">
    <property type="entry name" value="S-adenosyl-L-methionine-dependent methyltransferases"/>
    <property type="match status" value="1"/>
</dbReference>
<keyword evidence="5" id="KW-1185">Reference proteome</keyword>
<accession>A0ABR9IPI6</accession>
<keyword evidence="2" id="KW-0808">Transferase</keyword>